<dbReference type="InterPro" id="IPR004046">
    <property type="entry name" value="GST_C"/>
</dbReference>
<dbReference type="InterPro" id="IPR001810">
    <property type="entry name" value="F-box_dom"/>
</dbReference>
<reference evidence="4" key="1">
    <citation type="submission" date="2021-02" db="EMBL/GenBank/DDBJ databases">
        <authorList>
            <person name="Nowell W R."/>
        </authorList>
    </citation>
    <scope>NUCLEOTIDE SEQUENCE</scope>
</reference>
<feature type="domain" description="GST N-terminal" evidence="2">
    <location>
        <begin position="522"/>
        <end position="613"/>
    </location>
</feature>
<feature type="domain" description="GST C-terminal" evidence="3">
    <location>
        <begin position="622"/>
        <end position="750"/>
    </location>
</feature>
<organism evidence="4 5">
    <name type="scientific">Adineta steineri</name>
    <dbReference type="NCBI Taxonomy" id="433720"/>
    <lineage>
        <taxon>Eukaryota</taxon>
        <taxon>Metazoa</taxon>
        <taxon>Spiralia</taxon>
        <taxon>Gnathifera</taxon>
        <taxon>Rotifera</taxon>
        <taxon>Eurotatoria</taxon>
        <taxon>Bdelloidea</taxon>
        <taxon>Adinetida</taxon>
        <taxon>Adinetidae</taxon>
        <taxon>Adineta</taxon>
    </lineage>
</organism>
<accession>A0A818ZJY7</accession>
<dbReference type="InterPro" id="IPR036249">
    <property type="entry name" value="Thioredoxin-like_sf"/>
</dbReference>
<evidence type="ECO:0008006" key="6">
    <source>
        <dbReference type="Google" id="ProtNLM"/>
    </source>
</evidence>
<evidence type="ECO:0000313" key="4">
    <source>
        <dbReference type="EMBL" id="CAF3773146.1"/>
    </source>
</evidence>
<dbReference type="InterPro" id="IPR036282">
    <property type="entry name" value="Glutathione-S-Trfase_C_sf"/>
</dbReference>
<dbReference type="SUPFAM" id="SSF52833">
    <property type="entry name" value="Thioredoxin-like"/>
    <property type="match status" value="1"/>
</dbReference>
<dbReference type="GO" id="GO:0006749">
    <property type="term" value="P:glutathione metabolic process"/>
    <property type="evidence" value="ECO:0007669"/>
    <property type="project" value="TreeGrafter"/>
</dbReference>
<dbReference type="PROSITE" id="PS50404">
    <property type="entry name" value="GST_NTER"/>
    <property type="match status" value="1"/>
</dbReference>
<dbReference type="PROSITE" id="PS50181">
    <property type="entry name" value="FBOX"/>
    <property type="match status" value="1"/>
</dbReference>
<sequence length="768" mass="89219">MAMKQYDQNGFTLFESIPNEIFMEILSYITSTDAVIAFSNLISRFQDLLTELCHTFDFSSISKKNFDTIFQYQNTNRWRSLKLSDDGHTPGQVKYFFENHSLTDKFSQLQSLSIVKMKTNSPYPLFSQLPSLSNLVSLEIESICGENIPEFELPNLKKLIFGSCPNTNWLKNFAQLDTIEYTITDRCTKDKLLAWPETLKYLKIIYQDHRDCSLIQNSLISLSQLIDLEVYQKKPDGPFPRGETWEQIINASIPSLKNFKFYFQFICHDRDLNELKQMVTSFSTPFYVVENNWFIHCDVSAYYEMPIHDYKYGTYNTNMRHVILYTIPISSEVFTVFKTFSKTKISDWSRNYIDHRSINIHTNMKTLVFKSSSSPDPMFDRSSIINLIINTSFDAQPWLHILTKLRHITIGDGTVLSLEDFTTLLDNAPHLSSLTGKKSALKLLTDNWTHICICHRLSRKIRSVSFTADRNPSQSFDKNELERILPIFSSQCQHLSLGVHSHKNIIDFILLSNMSMTTSSDIKLRLLYFDCRGRVQAVRYMLEDIAYTNKNVDYKEDFEELANMVQSWMKHKSDENISGPFHNLPVLHWNDTHTFGQTLTIGQFLARKFDLYGKLTSSIDDKDVLQSYIDGVVSCAYTDIISNVLSAIWNCVDFVDENLYTNRIAKTIPNNLKALNNLLKNSSTSFYYDQTEPTIADYFVFDAFTLARDYWQKILPDENDRQELMKLEQAMKERPGIANYFSKNLLLKRLTGSPKEKEYLAKLNETQK</sequence>
<dbReference type="InterPro" id="IPR050213">
    <property type="entry name" value="GST_superfamily"/>
</dbReference>
<comment type="caution">
    <text evidence="4">The sequence shown here is derived from an EMBL/GenBank/DDBJ whole genome shotgun (WGS) entry which is preliminary data.</text>
</comment>
<protein>
    <recommendedName>
        <fullName evidence="6">F-box domain-containing protein</fullName>
    </recommendedName>
</protein>
<evidence type="ECO:0000259" key="2">
    <source>
        <dbReference type="PROSITE" id="PS50404"/>
    </source>
</evidence>
<gene>
    <name evidence="4" type="ORF">OXD698_LOCUS16706</name>
</gene>
<dbReference type="InterPro" id="IPR032675">
    <property type="entry name" value="LRR_dom_sf"/>
</dbReference>
<dbReference type="SUPFAM" id="SSF52047">
    <property type="entry name" value="RNI-like"/>
    <property type="match status" value="1"/>
</dbReference>
<dbReference type="PROSITE" id="PS50405">
    <property type="entry name" value="GST_CTER"/>
    <property type="match status" value="1"/>
</dbReference>
<dbReference type="InterPro" id="IPR004045">
    <property type="entry name" value="Glutathione_S-Trfase_N"/>
</dbReference>
<dbReference type="SUPFAM" id="SSF47616">
    <property type="entry name" value="GST C-terminal domain-like"/>
    <property type="match status" value="1"/>
</dbReference>
<dbReference type="AlphaFoldDB" id="A0A818ZJY7"/>
<dbReference type="Proteomes" id="UP000663844">
    <property type="component" value="Unassembled WGS sequence"/>
</dbReference>
<dbReference type="Pfam" id="PF14497">
    <property type="entry name" value="GST_C_3"/>
    <property type="match status" value="1"/>
</dbReference>
<evidence type="ECO:0000259" key="3">
    <source>
        <dbReference type="PROSITE" id="PS50405"/>
    </source>
</evidence>
<dbReference type="EMBL" id="CAJOAZ010001156">
    <property type="protein sequence ID" value="CAF3773146.1"/>
    <property type="molecule type" value="Genomic_DNA"/>
</dbReference>
<proteinExistence type="predicted"/>
<dbReference type="GO" id="GO:0004364">
    <property type="term" value="F:glutathione transferase activity"/>
    <property type="evidence" value="ECO:0007669"/>
    <property type="project" value="TreeGrafter"/>
</dbReference>
<dbReference type="PANTHER" id="PTHR11571">
    <property type="entry name" value="GLUTATHIONE S-TRANSFERASE"/>
    <property type="match status" value="1"/>
</dbReference>
<dbReference type="Gene3D" id="3.80.10.10">
    <property type="entry name" value="Ribonuclease Inhibitor"/>
    <property type="match status" value="1"/>
</dbReference>
<evidence type="ECO:0000259" key="1">
    <source>
        <dbReference type="PROSITE" id="PS50181"/>
    </source>
</evidence>
<evidence type="ECO:0000313" key="5">
    <source>
        <dbReference type="Proteomes" id="UP000663844"/>
    </source>
</evidence>
<dbReference type="Gene3D" id="1.20.1050.130">
    <property type="match status" value="1"/>
</dbReference>
<dbReference type="InterPro" id="IPR010987">
    <property type="entry name" value="Glutathione-S-Trfase_C-like"/>
</dbReference>
<name>A0A818ZJY7_9BILA</name>
<feature type="domain" description="F-box" evidence="1">
    <location>
        <begin position="11"/>
        <end position="61"/>
    </location>
</feature>